<evidence type="ECO:0000256" key="5">
    <source>
        <dbReference type="RuleBase" id="RU362024"/>
    </source>
</evidence>
<protein>
    <recommendedName>
        <fullName evidence="5">tRNA (cytidine/uridine-2'-O-)-methyltransferase TrmJ</fullName>
        <ecNumber evidence="5">2.1.1.200</ecNumber>
    </recommendedName>
    <alternativeName>
        <fullName evidence="5">tRNA (cytidine(32)/uridine(32)-2'-O)-methyltransferase</fullName>
    </alternativeName>
    <alternativeName>
        <fullName evidence="5">tRNA Cm32/Um32 methyltransferase</fullName>
    </alternativeName>
</protein>
<evidence type="ECO:0000256" key="2">
    <source>
        <dbReference type="ARBA" id="ARBA00022603"/>
    </source>
</evidence>
<dbReference type="GO" id="GO:0160206">
    <property type="term" value="F:tRNA (cytidine(32)/uridine(32)-2'-O)-methyltransferase activity"/>
    <property type="evidence" value="ECO:0007669"/>
    <property type="project" value="UniProtKB-EC"/>
</dbReference>
<name>A0A853I6H5_9GAMM</name>
<evidence type="ECO:0000313" key="8">
    <source>
        <dbReference type="Proteomes" id="UP000569732"/>
    </source>
</evidence>
<dbReference type="InterPro" id="IPR004384">
    <property type="entry name" value="RNA_MeTrfase_TrmJ/LasT"/>
</dbReference>
<keyword evidence="4 5" id="KW-0949">S-adenosyl-L-methionine</keyword>
<dbReference type="InterPro" id="IPR001537">
    <property type="entry name" value="SpoU_MeTrfase"/>
</dbReference>
<dbReference type="RefSeq" id="WP_180570924.1">
    <property type="nucleotide sequence ID" value="NZ_JACCKB010000054.1"/>
</dbReference>
<evidence type="ECO:0000313" key="7">
    <source>
        <dbReference type="EMBL" id="NYZ68923.1"/>
    </source>
</evidence>
<dbReference type="InterPro" id="IPR029028">
    <property type="entry name" value="Alpha/beta_knot_MTases"/>
</dbReference>
<dbReference type="Gene3D" id="3.40.1280.10">
    <property type="match status" value="1"/>
</dbReference>
<dbReference type="EMBL" id="JACCKB010000054">
    <property type="protein sequence ID" value="NYZ68923.1"/>
    <property type="molecule type" value="Genomic_DNA"/>
</dbReference>
<keyword evidence="2 5" id="KW-0489">Methyltransferase</keyword>
<comment type="function">
    <text evidence="5">Catalyzes the formation of 2'O-methylated cytidine (Cm32) or 2'O-methylated uridine (Um32) at position 32 in tRNA.</text>
</comment>
<dbReference type="NCBIfam" id="NF007752">
    <property type="entry name" value="PRK10433.1"/>
    <property type="match status" value="1"/>
</dbReference>
<dbReference type="PANTHER" id="PTHR42786">
    <property type="entry name" value="TRNA/RRNA METHYLTRANSFERASE"/>
    <property type="match status" value="1"/>
</dbReference>
<comment type="similarity">
    <text evidence="1">Belongs to the class IV-like SAM-binding methyltransferase superfamily. RNA methyltransferase TrmH family.</text>
</comment>
<comment type="caution">
    <text evidence="7">The sequence shown here is derived from an EMBL/GenBank/DDBJ whole genome shotgun (WGS) entry which is preliminary data.</text>
</comment>
<dbReference type="EC" id="2.1.1.200" evidence="5"/>
<dbReference type="SUPFAM" id="SSF75217">
    <property type="entry name" value="alpha/beta knot"/>
    <property type="match status" value="1"/>
</dbReference>
<proteinExistence type="inferred from homology"/>
<dbReference type="PANTHER" id="PTHR42786:SF1">
    <property type="entry name" value="TRNA (CYTIDINE_URIDINE-2'-O-)-METHYLTRANSFERASE TRMJ"/>
    <property type="match status" value="1"/>
</dbReference>
<reference evidence="7 8" key="1">
    <citation type="submission" date="2020-07" db="EMBL/GenBank/DDBJ databases">
        <title>Endozoicomonas sp. nov., isolated from sediment.</title>
        <authorList>
            <person name="Gu T."/>
        </authorList>
    </citation>
    <scope>NUCLEOTIDE SEQUENCE [LARGE SCALE GENOMIC DNA]</scope>
    <source>
        <strain evidence="7 8">SM1973</strain>
    </source>
</reference>
<comment type="subunit">
    <text evidence="5">Homodimer.</text>
</comment>
<gene>
    <name evidence="5" type="primary">trmJ</name>
    <name evidence="7" type="ORF">H0A36_23160</name>
</gene>
<evidence type="ECO:0000256" key="1">
    <source>
        <dbReference type="ARBA" id="ARBA00007228"/>
    </source>
</evidence>
<evidence type="ECO:0000256" key="4">
    <source>
        <dbReference type="ARBA" id="ARBA00022691"/>
    </source>
</evidence>
<keyword evidence="3 7" id="KW-0808">Transferase</keyword>
<dbReference type="NCBIfam" id="TIGR00050">
    <property type="entry name" value="rRNA_methyl_1"/>
    <property type="match status" value="1"/>
</dbReference>
<comment type="subcellular location">
    <subcellularLocation>
        <location evidence="5">Cytoplasm</location>
    </subcellularLocation>
</comment>
<dbReference type="AlphaFoldDB" id="A0A853I6H5"/>
<comment type="catalytic activity">
    <reaction evidence="5">
        <text>cytidine(32) in tRNA + S-adenosyl-L-methionine = 2'-O-methylcytidine(32) in tRNA + S-adenosyl-L-homocysteine + H(+)</text>
        <dbReference type="Rhea" id="RHEA:42932"/>
        <dbReference type="Rhea" id="RHEA-COMP:10288"/>
        <dbReference type="Rhea" id="RHEA-COMP:10289"/>
        <dbReference type="ChEBI" id="CHEBI:15378"/>
        <dbReference type="ChEBI" id="CHEBI:57856"/>
        <dbReference type="ChEBI" id="CHEBI:59789"/>
        <dbReference type="ChEBI" id="CHEBI:74495"/>
        <dbReference type="ChEBI" id="CHEBI:82748"/>
        <dbReference type="EC" id="2.1.1.200"/>
    </reaction>
</comment>
<keyword evidence="5" id="KW-0819">tRNA processing</keyword>
<dbReference type="GO" id="GO:0005829">
    <property type="term" value="C:cytosol"/>
    <property type="evidence" value="ECO:0007669"/>
    <property type="project" value="TreeGrafter"/>
</dbReference>
<dbReference type="InterPro" id="IPR029026">
    <property type="entry name" value="tRNA_m1G_MTases_N"/>
</dbReference>
<dbReference type="GO" id="GO:0002128">
    <property type="term" value="P:tRNA nucleoside ribose methylation"/>
    <property type="evidence" value="ECO:0007669"/>
    <property type="project" value="TreeGrafter"/>
</dbReference>
<dbReference type="Proteomes" id="UP000569732">
    <property type="component" value="Unassembled WGS sequence"/>
</dbReference>
<evidence type="ECO:0000256" key="3">
    <source>
        <dbReference type="ARBA" id="ARBA00022679"/>
    </source>
</evidence>
<dbReference type="CDD" id="cd18093">
    <property type="entry name" value="SpoU-like_TrmJ"/>
    <property type="match status" value="1"/>
</dbReference>
<dbReference type="GO" id="GO:0003723">
    <property type="term" value="F:RNA binding"/>
    <property type="evidence" value="ECO:0007669"/>
    <property type="project" value="InterPro"/>
</dbReference>
<keyword evidence="5" id="KW-0963">Cytoplasm</keyword>
<sequence>MSIYFILVEPKRPENVGAAARALKTMGFDGLRIVNSQAHLAPEAQWTAHGAKEVLATVQHFSQLHEAIADLDFTVATTVKKRSTKRHYYTPEEVNQLIEVKGATVKSVGIVFGREESGLTSEEVQHCDIASSIPLANPQPSLNLGQSVMLYAYILSKVAVEHNLELSAPEGQMKALKAKLALVFEHLAISPTAMEYRWAMERLGALAEKDIHFLHTFSSDILKQFDGDESIQRLLVAKPKTQS</sequence>
<organism evidence="7 8">
    <name type="scientific">Spartinivicinus marinus</name>
    <dbReference type="NCBI Taxonomy" id="2994442"/>
    <lineage>
        <taxon>Bacteria</taxon>
        <taxon>Pseudomonadati</taxon>
        <taxon>Pseudomonadota</taxon>
        <taxon>Gammaproteobacteria</taxon>
        <taxon>Oceanospirillales</taxon>
        <taxon>Zooshikellaceae</taxon>
        <taxon>Spartinivicinus</taxon>
    </lineage>
</organism>
<feature type="domain" description="tRNA/rRNA methyltransferase SpoU type" evidence="6">
    <location>
        <begin position="3"/>
        <end position="153"/>
    </location>
</feature>
<keyword evidence="8" id="KW-1185">Reference proteome</keyword>
<accession>A0A853I6H5</accession>
<evidence type="ECO:0000259" key="6">
    <source>
        <dbReference type="Pfam" id="PF00588"/>
    </source>
</evidence>
<dbReference type="Pfam" id="PF00588">
    <property type="entry name" value="SpoU_methylase"/>
    <property type="match status" value="1"/>
</dbReference>
<comment type="catalytic activity">
    <reaction evidence="5">
        <text>uridine(32) in tRNA + S-adenosyl-L-methionine = 2'-O-methyluridine(32) in tRNA + S-adenosyl-L-homocysteine + H(+)</text>
        <dbReference type="Rhea" id="RHEA:42936"/>
        <dbReference type="Rhea" id="RHEA-COMP:10107"/>
        <dbReference type="Rhea" id="RHEA-COMP:10290"/>
        <dbReference type="ChEBI" id="CHEBI:15378"/>
        <dbReference type="ChEBI" id="CHEBI:57856"/>
        <dbReference type="ChEBI" id="CHEBI:59789"/>
        <dbReference type="ChEBI" id="CHEBI:65315"/>
        <dbReference type="ChEBI" id="CHEBI:74478"/>
        <dbReference type="EC" id="2.1.1.200"/>
    </reaction>
</comment>